<dbReference type="EMBL" id="PREZ01000003">
    <property type="protein sequence ID" value="PPA70733.1"/>
    <property type="molecule type" value="Genomic_DNA"/>
</dbReference>
<name>A0A2S5GCV6_9BACL</name>
<evidence type="ECO:0000313" key="1">
    <source>
        <dbReference type="EMBL" id="PPA70733.1"/>
    </source>
</evidence>
<reference evidence="1 2" key="1">
    <citation type="submission" date="2018-02" db="EMBL/GenBank/DDBJ databases">
        <title>Jeotgalibacillus proteolyticum sp. nov. a protease producing bacterium isolated from ocean sediments of Laizhou Bay.</title>
        <authorList>
            <person name="Li Y."/>
        </authorList>
    </citation>
    <scope>NUCLEOTIDE SEQUENCE [LARGE SCALE GENOMIC DNA]</scope>
    <source>
        <strain evidence="1 2">22-7</strain>
    </source>
</reference>
<proteinExistence type="predicted"/>
<dbReference type="AlphaFoldDB" id="A0A2S5GCV6"/>
<protein>
    <submittedName>
        <fullName evidence="1">Uncharacterized protein</fullName>
    </submittedName>
</protein>
<keyword evidence="2" id="KW-1185">Reference proteome</keyword>
<accession>A0A2S5GCV6</accession>
<evidence type="ECO:0000313" key="2">
    <source>
        <dbReference type="Proteomes" id="UP000239047"/>
    </source>
</evidence>
<gene>
    <name evidence="1" type="ORF">C4B60_08035</name>
</gene>
<sequence length="140" mass="16395">MNYFSAKVKKISGKKLPYQVRFDYQGPAISFKNLENTAAAQHIHIGYEKKLSLFSSIKKLVFKREEYDYELRLFDASIEDQYRYQHEVPLKTILSGKKPLGFETKIEADYFTQQILEELNLFAQTFEHKSSSPEEQLSAK</sequence>
<organism evidence="1 2">
    <name type="scientific">Jeotgalibacillus proteolyticus</name>
    <dbReference type="NCBI Taxonomy" id="2082395"/>
    <lineage>
        <taxon>Bacteria</taxon>
        <taxon>Bacillati</taxon>
        <taxon>Bacillota</taxon>
        <taxon>Bacilli</taxon>
        <taxon>Bacillales</taxon>
        <taxon>Caryophanaceae</taxon>
        <taxon>Jeotgalibacillus</taxon>
    </lineage>
</organism>
<dbReference type="Proteomes" id="UP000239047">
    <property type="component" value="Unassembled WGS sequence"/>
</dbReference>
<comment type="caution">
    <text evidence="1">The sequence shown here is derived from an EMBL/GenBank/DDBJ whole genome shotgun (WGS) entry which is preliminary data.</text>
</comment>